<dbReference type="NCBIfam" id="TIGR03891">
    <property type="entry name" value="thiopep_ocin"/>
    <property type="match status" value="1"/>
</dbReference>
<evidence type="ECO:0000259" key="1">
    <source>
        <dbReference type="Pfam" id="PF04738"/>
    </source>
</evidence>
<reference evidence="3 4" key="1">
    <citation type="submission" date="2020-07" db="EMBL/GenBank/DDBJ databases">
        <title>Spirosoma foliorum sp. nov., isolated from the leaves on the Nejang mountain Korea, Republic of.</title>
        <authorList>
            <person name="Ho H."/>
            <person name="Lee Y.-J."/>
            <person name="Nurcahyanto D.-A."/>
            <person name="Kim S.-G."/>
        </authorList>
    </citation>
    <scope>NUCLEOTIDE SEQUENCE [LARGE SCALE GENOMIC DNA]</scope>
    <source>
        <strain evidence="3 4">PL0136</strain>
    </source>
</reference>
<name>A0A7G5GQR9_9BACT</name>
<dbReference type="Proteomes" id="UP000515369">
    <property type="component" value="Chromosome"/>
</dbReference>
<dbReference type="RefSeq" id="WP_182458482.1">
    <property type="nucleotide sequence ID" value="NZ_CP059732.1"/>
</dbReference>
<proteinExistence type="predicted"/>
<dbReference type="InterPro" id="IPR006827">
    <property type="entry name" value="Lant_deHydtase_N"/>
</dbReference>
<dbReference type="AlphaFoldDB" id="A0A7G5GQR9"/>
<dbReference type="InterPro" id="IPR023809">
    <property type="entry name" value="Thiopep_bacteriocin_synth_dom"/>
</dbReference>
<keyword evidence="4" id="KW-1185">Reference proteome</keyword>
<feature type="domain" description="Thiopeptide-type bacteriocin biosynthesis" evidence="2">
    <location>
        <begin position="772"/>
        <end position="1034"/>
    </location>
</feature>
<feature type="domain" description="Lantibiotic dehydratase N-terminal" evidence="1">
    <location>
        <begin position="41"/>
        <end position="698"/>
    </location>
</feature>
<dbReference type="EMBL" id="CP059732">
    <property type="protein sequence ID" value="QMW01211.1"/>
    <property type="molecule type" value="Genomic_DNA"/>
</dbReference>
<evidence type="ECO:0000259" key="2">
    <source>
        <dbReference type="Pfam" id="PF14028"/>
    </source>
</evidence>
<dbReference type="Pfam" id="PF04738">
    <property type="entry name" value="Lant_dehydr_N"/>
    <property type="match status" value="1"/>
</dbReference>
<sequence>MIQPKDFFLLRQPTYSLDTLLQFYNQLATNPLSDLLRQHYQDPIAQQAIFVASPALYERFQRWLSGETLPEQDKLLITLHKYLIRMCSRPTPYGLFAGCTIGRFGEQTQLRAGTTATLRTHTRIDMDCLLAICQWLSHQPIIREQLRLFPNSSLYPIGSSLRYIEQQFDNKRRSYFISVAEAERHLTTVLEAARTGATIQELTNTLTTCNIDQHEAISFVEQLIEGQLLSFELEPTVTGLHYLNRLTERIASLADTTDITEQLHRLQRSLQQPDRLLAYSEVQQWFTDRNIYPPSADIVQVDTFFGWGDTRNPTLQLGKHALQLVQRDLEKLLVLNQPNDCPDLDEFKRRFYNRYEDEEIPLALALDAESGIGYGSGSTFGVGYAPLIDDLTFMTSPTTPTTTWGWWQTLVMDKYTQALRTNRAGDSIHEIILTEADLTYISSQVATPSVPDSFYAFGTLLASSSKAVDEGDFQFNLLACKGPSAINLLSRFGEGNEALAQQIQQCATAEENYHPDVIIAEIVHLPENRVGNILIRPTTHQYEIPYMGQSSVAPDYQIPLTDLLVSVHYDQTTQGQIILRSKRLNKRIIPRLSNAHNFSQGLPIYRFLCDLQSQDAHLNIAWNWGGLRTQTYLPRVRYRNIIISRATWQLACNDLTSDNPLRLVAQLTAAGLPDQFVIAQGDNELFISMHIPESLTLLAQQIRRLARSGTSARIRLVEFLSMPDRSPLTNKRDHFTHEVLIPFGNLSAKPFSGLSQSADVLPQRKFSIGSEWFYLKVYTGEKTSDTLLTETIYPVVQQLLKTQIIDQFFFVRYKDTDPHLRLRFRGNAHLEFYHHVVRVMEKALHEAIQSGIVHRIKVDTYQRELERYGIEHMPLCETLFYYDSLSTLAFIARTGNEFDENLRVAIAIRKIDQLLIGAGLTPNACLIILGELKERFFQEFGGTSALRHQLNEKYRMYRPLMDQALADDFPIAGDLTNWEHRQAELLQSLVRSLPNSRQLYAILSSVIHMLVNRLFPSKQRAYELVLYHCLARHYDSVRARQAVVSA</sequence>
<dbReference type="Pfam" id="PF14028">
    <property type="entry name" value="Lant_dehydr_C"/>
    <property type="match status" value="1"/>
</dbReference>
<protein>
    <submittedName>
        <fullName evidence="3">Lantibiotic dehydratase</fullName>
    </submittedName>
</protein>
<evidence type="ECO:0000313" key="3">
    <source>
        <dbReference type="EMBL" id="QMW01211.1"/>
    </source>
</evidence>
<gene>
    <name evidence="3" type="ORF">H3H32_25020</name>
</gene>
<organism evidence="3 4">
    <name type="scientific">Spirosoma foliorum</name>
    <dbReference type="NCBI Taxonomy" id="2710596"/>
    <lineage>
        <taxon>Bacteria</taxon>
        <taxon>Pseudomonadati</taxon>
        <taxon>Bacteroidota</taxon>
        <taxon>Cytophagia</taxon>
        <taxon>Cytophagales</taxon>
        <taxon>Cytophagaceae</taxon>
        <taxon>Spirosoma</taxon>
    </lineage>
</organism>
<evidence type="ECO:0000313" key="4">
    <source>
        <dbReference type="Proteomes" id="UP000515369"/>
    </source>
</evidence>
<accession>A0A7G5GQR9</accession>
<dbReference type="KEGG" id="sfol:H3H32_25020"/>